<dbReference type="PIRSF" id="PIRSF017811">
    <property type="entry name" value="CDK_inhib_pln"/>
    <property type="match status" value="1"/>
</dbReference>
<dbReference type="GO" id="GO:0045740">
    <property type="term" value="P:positive regulation of DNA replication"/>
    <property type="evidence" value="ECO:0000318"/>
    <property type="project" value="GO_Central"/>
</dbReference>
<evidence type="ECO:0000313" key="7">
    <source>
        <dbReference type="Proteomes" id="UP000012960"/>
    </source>
</evidence>
<evidence type="ECO:0000256" key="1">
    <source>
        <dbReference type="ARBA" id="ARBA00010274"/>
    </source>
</evidence>
<keyword evidence="7" id="KW-1185">Reference proteome</keyword>
<dbReference type="InParanoid" id="A0A804KY06"/>
<reference evidence="5" key="1">
    <citation type="submission" date="2021-03" db="EMBL/GenBank/DDBJ databases">
        <authorList>
            <consortium name="Genoscope - CEA"/>
            <person name="William W."/>
        </authorList>
    </citation>
    <scope>NUCLEOTIDE SEQUENCE</scope>
    <source>
        <strain evidence="5">Doubled-haploid Pahang</strain>
    </source>
</reference>
<dbReference type="InterPro" id="IPR003175">
    <property type="entry name" value="CDI_dom"/>
</dbReference>
<dbReference type="GO" id="GO:0005634">
    <property type="term" value="C:nucleus"/>
    <property type="evidence" value="ECO:0000318"/>
    <property type="project" value="GO_Central"/>
</dbReference>
<sequence>MGKNSRKCGGVGKREVRTRAAQKLALAVAASSQSPKREKAVVREERQISNLELRNRSVILKPRIARSTATSASRRRSCPELGSIFRCPSDVSCEPAVPARSAEVSGTTVSSFLASCEAIILTFLSLLGQELDVTTFYSCNVERGEMMASNNPDEGASDPESAAERESRRRSMVVATPSETELEDFFAAAEIDLRRRFTQKYNFDVVEDVPLAGRYDWIPLTP</sequence>
<keyword evidence="2" id="KW-0649">Protein kinase inhibitor</keyword>
<dbReference type="PANTHER" id="PTHR46776">
    <property type="entry name" value="CYCLIN-DEPENDENT KINASE INHIBITOR 4-RELATED"/>
    <property type="match status" value="1"/>
</dbReference>
<dbReference type="EMBL" id="HG996476">
    <property type="protein sequence ID" value="CAG1854003.1"/>
    <property type="molecule type" value="Genomic_DNA"/>
</dbReference>
<proteinExistence type="inferred from homology"/>
<dbReference type="Gramene" id="Ma10_t19350.1">
    <property type="protein sequence ID" value="Ma10_p19350.1"/>
    <property type="gene ID" value="Ma10_g19350"/>
</dbReference>
<dbReference type="Proteomes" id="UP000012960">
    <property type="component" value="Unplaced"/>
</dbReference>
<evidence type="ECO:0000259" key="4">
    <source>
        <dbReference type="Pfam" id="PF02234"/>
    </source>
</evidence>
<dbReference type="InterPro" id="IPR044898">
    <property type="entry name" value="CDI_dom_sf"/>
</dbReference>
<comment type="similarity">
    <text evidence="1">Belongs to the CDI family. ICK/KRP subfamily.</text>
</comment>
<dbReference type="GO" id="GO:0051726">
    <property type="term" value="P:regulation of cell cycle"/>
    <property type="evidence" value="ECO:0007669"/>
    <property type="project" value="InterPro"/>
</dbReference>
<feature type="domain" description="Cyclin-dependent kinase inhibitor" evidence="4">
    <location>
        <begin position="177"/>
        <end position="218"/>
    </location>
</feature>
<gene>
    <name evidence="5" type="ORF">GSMUA_322290.1</name>
</gene>
<evidence type="ECO:0000313" key="6">
    <source>
        <dbReference type="EnsemblPlants" id="Ma10_p19350.1"/>
    </source>
</evidence>
<evidence type="ECO:0000256" key="2">
    <source>
        <dbReference type="ARBA" id="ARBA00023013"/>
    </source>
</evidence>
<protein>
    <submittedName>
        <fullName evidence="5">(wild Malaysian banana) hypothetical protein</fullName>
    </submittedName>
</protein>
<accession>A0A804KY06</accession>
<dbReference type="Pfam" id="PF02234">
    <property type="entry name" value="CDI"/>
    <property type="match status" value="1"/>
</dbReference>
<dbReference type="EnsemblPlants" id="Ma10_t19350.1">
    <property type="protein sequence ID" value="Ma10_p19350.1"/>
    <property type="gene ID" value="Ma10_g19350"/>
</dbReference>
<evidence type="ECO:0000313" key="5">
    <source>
        <dbReference type="EMBL" id="CAG1854003.1"/>
    </source>
</evidence>
<dbReference type="Gene3D" id="4.10.365.10">
    <property type="entry name" value="p27"/>
    <property type="match status" value="1"/>
</dbReference>
<feature type="region of interest" description="Disordered" evidence="3">
    <location>
        <begin position="147"/>
        <end position="174"/>
    </location>
</feature>
<dbReference type="InterPro" id="IPR044275">
    <property type="entry name" value="KRP"/>
</dbReference>
<evidence type="ECO:0000256" key="3">
    <source>
        <dbReference type="SAM" id="MobiDB-lite"/>
    </source>
</evidence>
<reference evidence="6" key="2">
    <citation type="submission" date="2021-05" db="UniProtKB">
        <authorList>
            <consortium name="EnsemblPlants"/>
        </authorList>
    </citation>
    <scope>IDENTIFICATION</scope>
    <source>
        <strain evidence="6">subsp. malaccensis</strain>
    </source>
</reference>
<dbReference type="AlphaFoldDB" id="A0A804KY06"/>
<organism evidence="6 7">
    <name type="scientific">Musa acuminata subsp. malaccensis</name>
    <name type="common">Wild banana</name>
    <name type="synonym">Musa malaccensis</name>
    <dbReference type="NCBI Taxonomy" id="214687"/>
    <lineage>
        <taxon>Eukaryota</taxon>
        <taxon>Viridiplantae</taxon>
        <taxon>Streptophyta</taxon>
        <taxon>Embryophyta</taxon>
        <taxon>Tracheophyta</taxon>
        <taxon>Spermatophyta</taxon>
        <taxon>Magnoliopsida</taxon>
        <taxon>Liliopsida</taxon>
        <taxon>Zingiberales</taxon>
        <taxon>Musaceae</taxon>
        <taxon>Musa</taxon>
    </lineage>
</organism>
<name>A0A804KY06_MUSAM</name>
<dbReference type="GO" id="GO:0004861">
    <property type="term" value="F:cyclin-dependent protein serine/threonine kinase inhibitor activity"/>
    <property type="evidence" value="ECO:0000318"/>
    <property type="project" value="GO_Central"/>
</dbReference>